<dbReference type="GO" id="GO:0000976">
    <property type="term" value="F:transcription cis-regulatory region binding"/>
    <property type="evidence" value="ECO:0007669"/>
    <property type="project" value="TreeGrafter"/>
</dbReference>
<dbReference type="GO" id="GO:0005634">
    <property type="term" value="C:nucleus"/>
    <property type="evidence" value="ECO:0007669"/>
    <property type="project" value="TreeGrafter"/>
</dbReference>
<dbReference type="SUPFAM" id="SSF48403">
    <property type="entry name" value="Ankyrin repeat"/>
    <property type="match status" value="1"/>
</dbReference>
<dbReference type="InterPro" id="IPR036770">
    <property type="entry name" value="Ankyrin_rpt-contain_sf"/>
</dbReference>
<dbReference type="Pfam" id="PF00023">
    <property type="entry name" value="Ank"/>
    <property type="match status" value="1"/>
</dbReference>
<dbReference type="Pfam" id="PF12796">
    <property type="entry name" value="Ank_2"/>
    <property type="match status" value="1"/>
</dbReference>
<dbReference type="SMART" id="SM00248">
    <property type="entry name" value="ANK"/>
    <property type="match status" value="3"/>
</dbReference>
<dbReference type="PRINTS" id="PR01415">
    <property type="entry name" value="ANKYRIN"/>
</dbReference>
<dbReference type="PROSITE" id="PS50088">
    <property type="entry name" value="ANK_REPEAT"/>
    <property type="match status" value="2"/>
</dbReference>
<keyword evidence="2 3" id="KW-0040">ANK repeat</keyword>
<dbReference type="InterPro" id="IPR050663">
    <property type="entry name" value="Ankyrin-SOCS_Box"/>
</dbReference>
<dbReference type="GO" id="GO:0045944">
    <property type="term" value="P:positive regulation of transcription by RNA polymerase II"/>
    <property type="evidence" value="ECO:0007669"/>
    <property type="project" value="TreeGrafter"/>
</dbReference>
<sequence>MNGHLSTCEALLKAGISRDARTKVDRTPLHLAAQEGHADIVELLLKNGADLEAKDMLRMTALHWAAERGHSPVVQVLMRYGANVHLQNKFEMTPLEIAVAKGHTDARDAMLNNQLDVISSVGKMAAPSDNFADANAFILTDEETLIPAAPPADEVTVVTALPSSEETEAAVASVITSQEASVSCPVPSPMAEREGEEEEEDTKKALGEWSEAVRQLTEDGMDTILEKSQAELSRDSSACTDQYFGDVKSAEHLLEDIAVPSPCPADPDVLTACKGDAVEDESSQNMLVVETPDGRLLYVRQGEEFGTTSLAIFAEDGTAIEDESLLQQVVNAIAAFATQNTQSPPQTEPSAQNDLSENGIVASELPVSNHSSSSGAGPNTSSSLTTKTADLEPIPPEGNKKDILPQLAQFAANGSQVGSSLCINGFCDFPSKEAIFQWFSSHGLLITDFPSLSNFSVTILYNGTEYCLQASYDPDYGSITFAHPSTDQQG</sequence>
<evidence type="ECO:0000313" key="5">
    <source>
        <dbReference type="EMBL" id="JAP50387.1"/>
    </source>
</evidence>
<evidence type="ECO:0000256" key="2">
    <source>
        <dbReference type="ARBA" id="ARBA00023043"/>
    </source>
</evidence>
<dbReference type="Gene3D" id="1.25.40.20">
    <property type="entry name" value="Ankyrin repeat-containing domain"/>
    <property type="match status" value="1"/>
</dbReference>
<evidence type="ECO:0000256" key="1">
    <source>
        <dbReference type="ARBA" id="ARBA00022737"/>
    </source>
</evidence>
<dbReference type="PANTHER" id="PTHR24193:SF128">
    <property type="entry name" value="GA-BINDING PROTEIN SUBUNIT BETA-1"/>
    <property type="match status" value="1"/>
</dbReference>
<gene>
    <name evidence="5" type="primary">GABP1</name>
    <name evidence="5" type="ORF">TR161691</name>
</gene>
<protein>
    <submittedName>
        <fullName evidence="5">GA-binding protein subunit beta-1</fullName>
    </submittedName>
</protein>
<name>A0A0X3PKL0_SCHSO</name>
<feature type="repeat" description="ANK" evidence="3">
    <location>
        <begin position="57"/>
        <end position="89"/>
    </location>
</feature>
<evidence type="ECO:0000256" key="4">
    <source>
        <dbReference type="SAM" id="MobiDB-lite"/>
    </source>
</evidence>
<dbReference type="PANTHER" id="PTHR24193">
    <property type="entry name" value="ANKYRIN REPEAT PROTEIN"/>
    <property type="match status" value="1"/>
</dbReference>
<proteinExistence type="predicted"/>
<dbReference type="EMBL" id="GEEE01012838">
    <property type="protein sequence ID" value="JAP50387.1"/>
    <property type="molecule type" value="Transcribed_RNA"/>
</dbReference>
<feature type="compositionally biased region" description="Low complexity" evidence="4">
    <location>
        <begin position="371"/>
        <end position="383"/>
    </location>
</feature>
<dbReference type="PROSITE" id="PS50297">
    <property type="entry name" value="ANK_REP_REGION"/>
    <property type="match status" value="2"/>
</dbReference>
<feature type="repeat" description="ANK" evidence="3">
    <location>
        <begin position="24"/>
        <end position="56"/>
    </location>
</feature>
<keyword evidence="1" id="KW-0677">Repeat</keyword>
<feature type="region of interest" description="Disordered" evidence="4">
    <location>
        <begin position="182"/>
        <end position="204"/>
    </location>
</feature>
<organism evidence="5">
    <name type="scientific">Schistocephalus solidus</name>
    <name type="common">Tapeworm</name>
    <dbReference type="NCBI Taxonomy" id="70667"/>
    <lineage>
        <taxon>Eukaryota</taxon>
        <taxon>Metazoa</taxon>
        <taxon>Spiralia</taxon>
        <taxon>Lophotrochozoa</taxon>
        <taxon>Platyhelminthes</taxon>
        <taxon>Cestoda</taxon>
        <taxon>Eucestoda</taxon>
        <taxon>Diphyllobothriidea</taxon>
        <taxon>Diphyllobothriidae</taxon>
        <taxon>Schistocephalus</taxon>
    </lineage>
</organism>
<dbReference type="AlphaFoldDB" id="A0A0X3PKL0"/>
<reference evidence="5" key="1">
    <citation type="submission" date="2016-01" db="EMBL/GenBank/DDBJ databases">
        <title>Reference transcriptome for the parasite Schistocephalus solidus: insights into the molecular evolution of parasitism.</title>
        <authorList>
            <person name="Hebert F.O."/>
            <person name="Grambauer S."/>
            <person name="Barber I."/>
            <person name="Landry C.R."/>
            <person name="Aubin-Horth N."/>
        </authorList>
    </citation>
    <scope>NUCLEOTIDE SEQUENCE</scope>
</reference>
<evidence type="ECO:0000256" key="3">
    <source>
        <dbReference type="PROSITE-ProRule" id="PRU00023"/>
    </source>
</evidence>
<dbReference type="InterPro" id="IPR002110">
    <property type="entry name" value="Ankyrin_rpt"/>
</dbReference>
<feature type="region of interest" description="Disordered" evidence="4">
    <location>
        <begin position="366"/>
        <end position="400"/>
    </location>
</feature>
<accession>A0A0X3PKL0</accession>